<proteinExistence type="predicted"/>
<sequence length="215" mass="24285">MKRKISVAIADDHLMLRKGVVSLLRLEYDFQLLFEADNGSQVVSELTNRKIPDVLILDINMGEGKDGFETAQWVTNHFPQIKILALSMYQDETSILKMIQAGAKGFITKNEDPLNLILAIRQVFNNEVYLPAALSKKIFQGIQDNVLVPAGASPVLTERERKFLSLLRLSFTYKEIADKMHISPQTVHDYRKNLIKKLAVKGKVGLVVYATENDI</sequence>
<organism evidence="8 9">
    <name type="scientific">Hydrobacter penzbergensis</name>
    <dbReference type="NCBI Taxonomy" id="1235997"/>
    <lineage>
        <taxon>Bacteria</taxon>
        <taxon>Pseudomonadati</taxon>
        <taxon>Bacteroidota</taxon>
        <taxon>Chitinophagia</taxon>
        <taxon>Chitinophagales</taxon>
        <taxon>Chitinophagaceae</taxon>
        <taxon>Hydrobacter</taxon>
    </lineage>
</organism>
<name>A0A8X8LCD9_9BACT</name>
<keyword evidence="9" id="KW-1185">Reference proteome</keyword>
<dbReference type="EMBL" id="FNNO01000015">
    <property type="protein sequence ID" value="SDX40593.1"/>
    <property type="molecule type" value="Genomic_DNA"/>
</dbReference>
<dbReference type="InterPro" id="IPR058245">
    <property type="entry name" value="NreC/VraR/RcsB-like_REC"/>
</dbReference>
<dbReference type="SMART" id="SM00448">
    <property type="entry name" value="REC"/>
    <property type="match status" value="1"/>
</dbReference>
<dbReference type="AlphaFoldDB" id="A0A8X8LCD9"/>
<feature type="domain" description="HTH luxR-type" evidence="6">
    <location>
        <begin position="149"/>
        <end position="214"/>
    </location>
</feature>
<dbReference type="PROSITE" id="PS50110">
    <property type="entry name" value="RESPONSE_REGULATORY"/>
    <property type="match status" value="1"/>
</dbReference>
<evidence type="ECO:0000256" key="3">
    <source>
        <dbReference type="ARBA" id="ARBA00023125"/>
    </source>
</evidence>
<dbReference type="PRINTS" id="PR00038">
    <property type="entry name" value="HTHLUXR"/>
</dbReference>
<keyword evidence="1 5" id="KW-0597">Phosphoprotein</keyword>
<dbReference type="GO" id="GO:0000160">
    <property type="term" value="P:phosphorelay signal transduction system"/>
    <property type="evidence" value="ECO:0007669"/>
    <property type="project" value="InterPro"/>
</dbReference>
<dbReference type="Gene3D" id="3.40.50.2300">
    <property type="match status" value="1"/>
</dbReference>
<evidence type="ECO:0000259" key="7">
    <source>
        <dbReference type="PROSITE" id="PS50110"/>
    </source>
</evidence>
<dbReference type="PROSITE" id="PS50043">
    <property type="entry name" value="HTH_LUXR_2"/>
    <property type="match status" value="1"/>
</dbReference>
<evidence type="ECO:0000256" key="1">
    <source>
        <dbReference type="ARBA" id="ARBA00022553"/>
    </source>
</evidence>
<evidence type="ECO:0000256" key="5">
    <source>
        <dbReference type="PROSITE-ProRule" id="PRU00169"/>
    </source>
</evidence>
<evidence type="ECO:0000313" key="8">
    <source>
        <dbReference type="EMBL" id="SDX40593.1"/>
    </source>
</evidence>
<dbReference type="PANTHER" id="PTHR43214">
    <property type="entry name" value="TWO-COMPONENT RESPONSE REGULATOR"/>
    <property type="match status" value="1"/>
</dbReference>
<evidence type="ECO:0000313" key="9">
    <source>
        <dbReference type="Proteomes" id="UP000198711"/>
    </source>
</evidence>
<dbReference type="InterPro" id="IPR039420">
    <property type="entry name" value="WalR-like"/>
</dbReference>
<feature type="modified residue" description="4-aspartylphosphate" evidence="5">
    <location>
        <position position="58"/>
    </location>
</feature>
<dbReference type="RefSeq" id="WP_037361193.1">
    <property type="nucleotide sequence ID" value="NZ_FNNO01000015.1"/>
</dbReference>
<dbReference type="SUPFAM" id="SSF46894">
    <property type="entry name" value="C-terminal effector domain of the bipartite response regulators"/>
    <property type="match status" value="1"/>
</dbReference>
<evidence type="ECO:0000256" key="2">
    <source>
        <dbReference type="ARBA" id="ARBA00023015"/>
    </source>
</evidence>
<reference evidence="8 9" key="1">
    <citation type="submission" date="2016-10" db="EMBL/GenBank/DDBJ databases">
        <authorList>
            <person name="Varghese N."/>
            <person name="Submissions S."/>
        </authorList>
    </citation>
    <scope>NUCLEOTIDE SEQUENCE [LARGE SCALE GENOMIC DNA]</scope>
    <source>
        <strain evidence="8 9">DSM 25353</strain>
    </source>
</reference>
<evidence type="ECO:0000259" key="6">
    <source>
        <dbReference type="PROSITE" id="PS50043"/>
    </source>
</evidence>
<dbReference type="Pfam" id="PF00196">
    <property type="entry name" value="GerE"/>
    <property type="match status" value="1"/>
</dbReference>
<dbReference type="PANTHER" id="PTHR43214:SF41">
    <property type="entry name" value="NITRATE_NITRITE RESPONSE REGULATOR PROTEIN NARP"/>
    <property type="match status" value="1"/>
</dbReference>
<protein>
    <submittedName>
        <fullName evidence="8">Two component transcriptional regulator, LuxR family</fullName>
    </submittedName>
</protein>
<accession>A0A8X8LCD9</accession>
<dbReference type="GO" id="GO:0003677">
    <property type="term" value="F:DNA binding"/>
    <property type="evidence" value="ECO:0007669"/>
    <property type="project" value="UniProtKB-KW"/>
</dbReference>
<dbReference type="Proteomes" id="UP000198711">
    <property type="component" value="Unassembled WGS sequence"/>
</dbReference>
<feature type="domain" description="Response regulatory" evidence="7">
    <location>
        <begin position="6"/>
        <end position="124"/>
    </location>
</feature>
<dbReference type="CDD" id="cd06170">
    <property type="entry name" value="LuxR_C_like"/>
    <property type="match status" value="1"/>
</dbReference>
<keyword evidence="4" id="KW-0804">Transcription</keyword>
<evidence type="ECO:0000256" key="4">
    <source>
        <dbReference type="ARBA" id="ARBA00023163"/>
    </source>
</evidence>
<gene>
    <name evidence="8" type="ORF">SAMN05444410_11531</name>
</gene>
<keyword evidence="2" id="KW-0805">Transcription regulation</keyword>
<dbReference type="SMART" id="SM00421">
    <property type="entry name" value="HTH_LUXR"/>
    <property type="match status" value="1"/>
</dbReference>
<keyword evidence="3" id="KW-0238">DNA-binding</keyword>
<comment type="caution">
    <text evidence="8">The sequence shown here is derived from an EMBL/GenBank/DDBJ whole genome shotgun (WGS) entry which is preliminary data.</text>
</comment>
<dbReference type="CDD" id="cd17535">
    <property type="entry name" value="REC_NarL-like"/>
    <property type="match status" value="1"/>
</dbReference>
<dbReference type="GO" id="GO:0006355">
    <property type="term" value="P:regulation of DNA-templated transcription"/>
    <property type="evidence" value="ECO:0007669"/>
    <property type="project" value="InterPro"/>
</dbReference>
<dbReference type="SUPFAM" id="SSF52172">
    <property type="entry name" value="CheY-like"/>
    <property type="match status" value="1"/>
</dbReference>
<dbReference type="InterPro" id="IPR016032">
    <property type="entry name" value="Sig_transdc_resp-reg_C-effctor"/>
</dbReference>
<dbReference type="InterPro" id="IPR000792">
    <property type="entry name" value="Tscrpt_reg_LuxR_C"/>
</dbReference>
<dbReference type="InterPro" id="IPR011006">
    <property type="entry name" value="CheY-like_superfamily"/>
</dbReference>
<dbReference type="Pfam" id="PF00072">
    <property type="entry name" value="Response_reg"/>
    <property type="match status" value="1"/>
</dbReference>
<dbReference type="InterPro" id="IPR001789">
    <property type="entry name" value="Sig_transdc_resp-reg_receiver"/>
</dbReference>